<gene>
    <name evidence="2" type="ORF">HINF_LOCUS1978</name>
    <name evidence="3" type="ORF">HINF_LOCUS70858</name>
</gene>
<sequence>MIKGSVCDSNAQCSSNGCYVTEIDPTIKKCGGYSLYCQNPIYQPVFCASEPSVQCKFIAGQACTSDQHTICVYRCNFIVATDLFKCSSKVVTCPNDQYAAYKTDSTVPQCYISPSKPCEQNNGVECLYACLQVLNTNEFKCSQKQYTCTPPMKPFLQFNSLVCKIVVGDECQYDFQCTSNACYPELSSGKNKCSPSQISCSQGTIAALDSQQAPFCVKKAGEQCQSSDQCVTNACYSNQSGMKYCAVLKQCDANYIQIYVDKTNTICLKAGGQDCAQNDSLCAYGCYLYHDNSYKCAIEFEQACTQNQVGQILSSDFKVKCYLIPGQDCSNDAECSKNACYPVAGSSSNKCSPSATTCTQAGTIAGLDQSMNPTCFKMIGEECTSNANCFTNTCYPVIQTSTFKCASPITCSSGLIQAFDATSICIKDASQPCTTEGVDLSCFSGLCAQVKNDPSILQCVQKEFISVCFSCDQYTKCVINQQSASCLLKNGQINCVGDQCANSCLPFQKQFVCSVQCEDSCDQKKCKTDITGERPSCRSDVSVISGGIIAAIVISVWILVSLMVMLFCLIKRRKQKEQENGSRQSGILRVELAGL</sequence>
<evidence type="ECO:0000313" key="2">
    <source>
        <dbReference type="EMBL" id="CAI9914333.1"/>
    </source>
</evidence>
<reference evidence="3 4" key="2">
    <citation type="submission" date="2024-07" db="EMBL/GenBank/DDBJ databases">
        <authorList>
            <person name="Akdeniz Z."/>
        </authorList>
    </citation>
    <scope>NUCLEOTIDE SEQUENCE [LARGE SCALE GENOMIC DNA]</scope>
</reference>
<dbReference type="Proteomes" id="UP001642409">
    <property type="component" value="Unassembled WGS sequence"/>
</dbReference>
<dbReference type="EMBL" id="CAXDID020000537">
    <property type="protein sequence ID" value="CAL6101044.1"/>
    <property type="molecule type" value="Genomic_DNA"/>
</dbReference>
<dbReference type="EMBL" id="CATOUU010000048">
    <property type="protein sequence ID" value="CAI9914333.1"/>
    <property type="molecule type" value="Genomic_DNA"/>
</dbReference>
<keyword evidence="1" id="KW-1133">Transmembrane helix</keyword>
<dbReference type="AlphaFoldDB" id="A0AA86N7L8"/>
<keyword evidence="4" id="KW-1185">Reference proteome</keyword>
<proteinExistence type="predicted"/>
<protein>
    <submittedName>
        <fullName evidence="3">Hypothetical_protein</fullName>
    </submittedName>
</protein>
<keyword evidence="1" id="KW-0812">Transmembrane</keyword>
<evidence type="ECO:0000313" key="4">
    <source>
        <dbReference type="Proteomes" id="UP001642409"/>
    </source>
</evidence>
<evidence type="ECO:0000256" key="1">
    <source>
        <dbReference type="SAM" id="Phobius"/>
    </source>
</evidence>
<organism evidence="2">
    <name type="scientific">Hexamita inflata</name>
    <dbReference type="NCBI Taxonomy" id="28002"/>
    <lineage>
        <taxon>Eukaryota</taxon>
        <taxon>Metamonada</taxon>
        <taxon>Diplomonadida</taxon>
        <taxon>Hexamitidae</taxon>
        <taxon>Hexamitinae</taxon>
        <taxon>Hexamita</taxon>
    </lineage>
</organism>
<comment type="caution">
    <text evidence="2">The sequence shown here is derived from an EMBL/GenBank/DDBJ whole genome shotgun (WGS) entry which is preliminary data.</text>
</comment>
<feature type="transmembrane region" description="Helical" evidence="1">
    <location>
        <begin position="543"/>
        <end position="570"/>
    </location>
</feature>
<name>A0AA86N7L8_9EUKA</name>
<keyword evidence="1" id="KW-0472">Membrane</keyword>
<reference evidence="2" key="1">
    <citation type="submission" date="2023-06" db="EMBL/GenBank/DDBJ databases">
        <authorList>
            <person name="Kurt Z."/>
        </authorList>
    </citation>
    <scope>NUCLEOTIDE SEQUENCE</scope>
</reference>
<evidence type="ECO:0000313" key="3">
    <source>
        <dbReference type="EMBL" id="CAL6101044.1"/>
    </source>
</evidence>
<accession>A0AA86N7L8</accession>